<dbReference type="Proteomes" id="UP000504882">
    <property type="component" value="Unassembled WGS sequence"/>
</dbReference>
<evidence type="ECO:0000256" key="3">
    <source>
        <dbReference type="ARBA" id="ARBA00011165"/>
    </source>
</evidence>
<evidence type="ECO:0000256" key="5">
    <source>
        <dbReference type="ARBA" id="ARBA00022801"/>
    </source>
</evidence>
<gene>
    <name evidence="9" type="ORF">EXU48_19850</name>
</gene>
<comment type="catalytic activity">
    <reaction evidence="1">
        <text>Hydrolysis of terminal non-reducing alpha-L-arabinofuranoside residues in alpha-L-arabinosides.</text>
        <dbReference type="EC" id="3.2.1.55"/>
    </reaction>
</comment>
<name>A0ABY2E014_9MICO</name>
<evidence type="ECO:0000313" key="9">
    <source>
        <dbReference type="EMBL" id="TDE89678.1"/>
    </source>
</evidence>
<dbReference type="InterPro" id="IPR013780">
    <property type="entry name" value="Glyco_hydro_b"/>
</dbReference>
<comment type="subunit">
    <text evidence="3">Homohexamer; trimer of dimers.</text>
</comment>
<reference evidence="9 10" key="1">
    <citation type="submission" date="2019-03" db="EMBL/GenBank/DDBJ databases">
        <title>Genomic features of bacteria from cold environments.</title>
        <authorList>
            <person name="Shen L."/>
        </authorList>
    </citation>
    <scope>NUCLEOTIDE SEQUENCE [LARGE SCALE GENOMIC DNA]</scope>
    <source>
        <strain evidence="10">T3246-1</strain>
    </source>
</reference>
<keyword evidence="5" id="KW-0378">Hydrolase</keyword>
<proteinExistence type="inferred from homology"/>
<evidence type="ECO:0000256" key="6">
    <source>
        <dbReference type="ARBA" id="ARBA00023277"/>
    </source>
</evidence>
<keyword evidence="6" id="KW-0119">Carbohydrate metabolism</keyword>
<protein>
    <recommendedName>
        <fullName evidence="4">non-reducing end alpha-L-arabinofuranosidase</fullName>
        <ecNumber evidence="4">3.2.1.55</ecNumber>
    </recommendedName>
</protein>
<dbReference type="PANTHER" id="PTHR43576">
    <property type="entry name" value="ALPHA-L-ARABINOFURANOSIDASE C-RELATED"/>
    <property type="match status" value="1"/>
</dbReference>
<dbReference type="PANTHER" id="PTHR43576:SF2">
    <property type="entry name" value="INTRACELLULAR EXO-ALPHA-L-ARABINOFURANOSIDASE 2"/>
    <property type="match status" value="1"/>
</dbReference>
<dbReference type="EC" id="3.2.1.55" evidence="4"/>
<dbReference type="InterPro" id="IPR055235">
    <property type="entry name" value="ASD1_cat"/>
</dbReference>
<organism evidence="9 10">
    <name type="scientific">Occultella glacieicola</name>
    <dbReference type="NCBI Taxonomy" id="2518684"/>
    <lineage>
        <taxon>Bacteria</taxon>
        <taxon>Bacillati</taxon>
        <taxon>Actinomycetota</taxon>
        <taxon>Actinomycetes</taxon>
        <taxon>Micrococcales</taxon>
        <taxon>Ruaniaceae</taxon>
        <taxon>Occultella</taxon>
    </lineage>
</organism>
<evidence type="ECO:0000313" key="10">
    <source>
        <dbReference type="Proteomes" id="UP000504882"/>
    </source>
</evidence>
<evidence type="ECO:0000256" key="7">
    <source>
        <dbReference type="ARBA" id="ARBA00023295"/>
    </source>
</evidence>
<keyword evidence="7" id="KW-0326">Glycosidase</keyword>
<evidence type="ECO:0000259" key="8">
    <source>
        <dbReference type="SMART" id="SM00813"/>
    </source>
</evidence>
<evidence type="ECO:0000256" key="2">
    <source>
        <dbReference type="ARBA" id="ARBA00007186"/>
    </source>
</evidence>
<feature type="domain" description="Alpha-L-arabinofuranosidase C-terminal" evidence="8">
    <location>
        <begin position="301"/>
        <end position="493"/>
    </location>
</feature>
<comment type="caution">
    <text evidence="9">The sequence shown here is derived from an EMBL/GenBank/DDBJ whole genome shotgun (WGS) entry which is preliminary data.</text>
</comment>
<dbReference type="SUPFAM" id="SSF51445">
    <property type="entry name" value="(Trans)glycosidases"/>
    <property type="match status" value="1"/>
</dbReference>
<sequence length="501" mass="55496">MNQKDLMTNARTLTSTITVAEPAAPIEINRDIYGQYFEHVEDCVYPGLMDDDGLREDVIAAAAELQVPVVRWPGGCFADCYHWEEGVGPLERRPVRPNWHWGGGQLESHQFGTHEFLNWCERVGAASYINVNMGTGTMIEALRWLDYTTGSQPTSDVLERMRNGRHDPWPVAYWGLGNETWGAWEAGRMTAAKYADTLDSWARFFRRYQPDVRLVGVGSSGATDPDWDSTVLDVAGSSIDLLSLHLYGSRVDRDGHPAASSEARRAVMLAPLHFEAQIEAMGQLVRKHNLTASRVVGIAIDEWNIRHYRQEADDTFRLDRTAPRTGSDAIFVAGVFHAMLRAADVVTMANYVFLVNGNAVLDARHGTVMRSALFPIFRTYRERLTGTRMDVQIDAPEVEVPDLHSRNPSVRVDPSSVPRQVPALDAVATRNTDGVLQIAILNRSEQTLSATLDVPAGTITMAESYRSPLGTDALEHETRVATSVGDLHLPAASCTFITVAH</sequence>
<dbReference type="InterPro" id="IPR017853">
    <property type="entry name" value="GH"/>
</dbReference>
<dbReference type="Pfam" id="PF06964">
    <property type="entry name" value="Alpha-L-AF_C"/>
    <property type="match status" value="1"/>
</dbReference>
<dbReference type="Pfam" id="PF22848">
    <property type="entry name" value="ASD1_dom"/>
    <property type="match status" value="1"/>
</dbReference>
<evidence type="ECO:0000256" key="1">
    <source>
        <dbReference type="ARBA" id="ARBA00001462"/>
    </source>
</evidence>
<evidence type="ECO:0000256" key="4">
    <source>
        <dbReference type="ARBA" id="ARBA00012670"/>
    </source>
</evidence>
<comment type="similarity">
    <text evidence="2">Belongs to the glycosyl hydrolase 51 family.</text>
</comment>
<dbReference type="SMART" id="SM00813">
    <property type="entry name" value="Alpha-L-AF_C"/>
    <property type="match status" value="1"/>
</dbReference>
<keyword evidence="10" id="KW-1185">Reference proteome</keyword>
<dbReference type="Gene3D" id="2.60.40.1180">
    <property type="entry name" value="Golgi alpha-mannosidase II"/>
    <property type="match status" value="1"/>
</dbReference>
<dbReference type="RefSeq" id="WP_133109419.1">
    <property type="nucleotide sequence ID" value="NZ_SMNA01000011.1"/>
</dbReference>
<dbReference type="InterPro" id="IPR010720">
    <property type="entry name" value="Alpha-L-AF_C"/>
</dbReference>
<dbReference type="EMBL" id="SMNA01000011">
    <property type="protein sequence ID" value="TDE89678.1"/>
    <property type="molecule type" value="Genomic_DNA"/>
</dbReference>
<accession>A0ABY2E014</accession>
<dbReference type="Gene3D" id="3.20.20.80">
    <property type="entry name" value="Glycosidases"/>
    <property type="match status" value="1"/>
</dbReference>